<evidence type="ECO:0000256" key="3">
    <source>
        <dbReference type="ARBA" id="ARBA00022801"/>
    </source>
</evidence>
<sequence>MNHTRQLKDVVFKLEARGMNAAELHGDLGKLGRSTILKKFKGGQERVLITNELAARGPDVPECDLVVNLDLPTDSIHYAHQAGRTGRLGRKGTVVTICEEPGMFVVKKLQKQLESIFLHASLQRASLLSLKKGRNMRRP</sequence>
<keyword evidence="4" id="KW-0347">Helicase</keyword>
<reference evidence="8 9" key="1">
    <citation type="journal article" date="2006" name="Science">
        <title>The genome of black cottonwood, Populus trichocarpa (Torr. &amp; Gray).</title>
        <authorList>
            <person name="Tuskan G.A."/>
            <person name="Difazio S."/>
            <person name="Jansson S."/>
            <person name="Bohlmann J."/>
            <person name="Grigoriev I."/>
            <person name="Hellsten U."/>
            <person name="Putnam N."/>
            <person name="Ralph S."/>
            <person name="Rombauts S."/>
            <person name="Salamov A."/>
            <person name="Schein J."/>
            <person name="Sterck L."/>
            <person name="Aerts A."/>
            <person name="Bhalerao R.R."/>
            <person name="Bhalerao R.P."/>
            <person name="Blaudez D."/>
            <person name="Boerjan W."/>
            <person name="Brun A."/>
            <person name="Brunner A."/>
            <person name="Busov V."/>
            <person name="Campbell M."/>
            <person name="Carlson J."/>
            <person name="Chalot M."/>
            <person name="Chapman J."/>
            <person name="Chen G.L."/>
            <person name="Cooper D."/>
            <person name="Coutinho P.M."/>
            <person name="Couturier J."/>
            <person name="Covert S."/>
            <person name="Cronk Q."/>
            <person name="Cunningham R."/>
            <person name="Davis J."/>
            <person name="Degroeve S."/>
            <person name="Dejardin A."/>
            <person name="Depamphilis C."/>
            <person name="Detter J."/>
            <person name="Dirks B."/>
            <person name="Dubchak I."/>
            <person name="Duplessis S."/>
            <person name="Ehlting J."/>
            <person name="Ellis B."/>
            <person name="Gendler K."/>
            <person name="Goodstein D."/>
            <person name="Gribskov M."/>
            <person name="Grimwood J."/>
            <person name="Groover A."/>
            <person name="Gunter L."/>
            <person name="Hamberger B."/>
            <person name="Heinze B."/>
            <person name="Helariutta Y."/>
            <person name="Henrissat B."/>
            <person name="Holligan D."/>
            <person name="Holt R."/>
            <person name="Huang W."/>
            <person name="Islam-Faridi N."/>
            <person name="Jones S."/>
            <person name="Jones-Rhoades M."/>
            <person name="Jorgensen R."/>
            <person name="Joshi C."/>
            <person name="Kangasjarvi J."/>
            <person name="Karlsson J."/>
            <person name="Kelleher C."/>
            <person name="Kirkpatrick R."/>
            <person name="Kirst M."/>
            <person name="Kohler A."/>
            <person name="Kalluri U."/>
            <person name="Larimer F."/>
            <person name="Leebens-Mack J."/>
            <person name="Leple J.C."/>
            <person name="Locascio P."/>
            <person name="Lou Y."/>
            <person name="Lucas S."/>
            <person name="Martin F."/>
            <person name="Montanini B."/>
            <person name="Napoli C."/>
            <person name="Nelson D.R."/>
            <person name="Nelson C."/>
            <person name="Nieminen K."/>
            <person name="Nilsson O."/>
            <person name="Pereda V."/>
            <person name="Peter G."/>
            <person name="Philippe R."/>
            <person name="Pilate G."/>
            <person name="Poliakov A."/>
            <person name="Razumovskaya J."/>
            <person name="Richardson P."/>
            <person name="Rinaldi C."/>
            <person name="Ritland K."/>
            <person name="Rouze P."/>
            <person name="Ryaboy D."/>
            <person name="Schmutz J."/>
            <person name="Schrader J."/>
            <person name="Segerman B."/>
            <person name="Shin H."/>
            <person name="Siddiqui A."/>
            <person name="Sterky F."/>
            <person name="Terry A."/>
            <person name="Tsai C.J."/>
            <person name="Uberbacher E."/>
            <person name="Unneberg P."/>
            <person name="Vahala J."/>
            <person name="Wall K."/>
            <person name="Wessler S."/>
            <person name="Yang G."/>
            <person name="Yin T."/>
            <person name="Douglas C."/>
            <person name="Marra M."/>
            <person name="Sandberg G."/>
            <person name="Van de Peer Y."/>
            <person name="Rokhsar D."/>
        </authorList>
    </citation>
    <scope>NUCLEOTIDE SEQUENCE [LARGE SCALE GENOMIC DNA]</scope>
    <source>
        <strain evidence="9">cv. Nisqually</strain>
        <strain evidence="8">Nisqually-1</strain>
    </source>
</reference>
<accession>A0A3N7E8M0</accession>
<reference evidence="8" key="2">
    <citation type="submission" date="2017-07" db="EMBL/GenBank/DDBJ databases">
        <title>WGS assembly of Populus trichocarpa.</title>
        <authorList>
            <person name="Tuskan G."/>
            <person name="Difazio S."/>
            <person name="Jansson S."/>
            <person name="Bohlmann J."/>
            <person name="Grigoriev I."/>
            <person name="Hellsten U."/>
            <person name="Putnam N."/>
            <person name="Ralph S."/>
            <person name="Rombauts S."/>
            <person name="Salamov A."/>
            <person name="Schein J."/>
            <person name="Sterck L."/>
            <person name="Aerts A."/>
            <person name="Bhalerao R."/>
            <person name="Bhalerao R."/>
            <person name="Blaudez D."/>
            <person name="Boerjan W."/>
            <person name="Brun A."/>
            <person name="Brunner A."/>
            <person name="Busov V."/>
            <person name="Campbell M."/>
            <person name="Carlson J."/>
            <person name="Chalot M."/>
            <person name="Chapman J."/>
            <person name="Chen G."/>
            <person name="Cooper D."/>
            <person name="Coutinho P."/>
            <person name="Couturier J."/>
            <person name="Covert S."/>
            <person name="Cronk Q."/>
            <person name="Cunningham R."/>
            <person name="Davis J."/>
            <person name="Degroeve S."/>
            <person name="Dejardin A."/>
            <person name="Depamphilis C."/>
            <person name="Detter J."/>
            <person name="Dirks B."/>
            <person name="Dubchak I."/>
            <person name="Duplessis S."/>
            <person name="Ehlting J."/>
            <person name="Ellis B."/>
            <person name="Gendler K."/>
            <person name="Goodstein D."/>
            <person name="Gribskov M."/>
            <person name="Grimwood J."/>
            <person name="Groover A."/>
            <person name="Gunter L."/>
            <person name="Hamberger B."/>
            <person name="Heinze B."/>
            <person name="Helariutta Y."/>
            <person name="Henrissat B."/>
            <person name="Holligan D."/>
            <person name="Holt R."/>
            <person name="Huang W."/>
            <person name="Islam-Faridi N."/>
            <person name="Jones S."/>
            <person name="Jones-Rhoades M."/>
            <person name="Jorgensen R."/>
            <person name="Joshi C."/>
            <person name="Kangasjarvi J."/>
            <person name="Karlsson J."/>
            <person name="Kelleher C."/>
            <person name="Kirkpatrick R."/>
            <person name="Kirst M."/>
            <person name="Kohler A."/>
            <person name="Kalluri U."/>
            <person name="Larimer F."/>
            <person name="Leebens-Mack J."/>
            <person name="Leple J."/>
            <person name="Locascio P."/>
            <person name="Lou Y."/>
            <person name="Lucas S."/>
            <person name="Martin F."/>
            <person name="Montanini B."/>
            <person name="Napoli C."/>
            <person name="Nelson D."/>
            <person name="Nelson C."/>
            <person name="Nieminen K."/>
            <person name="Nilsson O."/>
            <person name="Pereda V."/>
            <person name="Peter G."/>
            <person name="Philippe R."/>
            <person name="Pilate G."/>
            <person name="Poliakov A."/>
            <person name="Razumovskaya J."/>
            <person name="Richardson P."/>
            <person name="Rinaldi C."/>
            <person name="Ritland K."/>
            <person name="Rouze P."/>
            <person name="Ryaboy D."/>
            <person name="Schmutz J."/>
            <person name="Schrader J."/>
            <person name="Segerman B."/>
            <person name="Shin H."/>
            <person name="Siddiqui A."/>
            <person name="Sterky F."/>
            <person name="Terry A."/>
            <person name="Tsai C."/>
            <person name="Uberbacher E."/>
            <person name="Unneberg P."/>
            <person name="Vahala J."/>
            <person name="Wall K."/>
            <person name="Wessler S."/>
            <person name="Yang G."/>
            <person name="Yin T."/>
            <person name="Douglas C."/>
            <person name="Marra M."/>
            <person name="Sandberg G."/>
            <person name="Van De Peer Y."/>
            <person name="Rokhsar D."/>
        </authorList>
    </citation>
    <scope>NUCLEOTIDE SEQUENCE</scope>
    <source>
        <strain evidence="8">Nisqually-1</strain>
    </source>
</reference>
<keyword evidence="2" id="KW-0547">Nucleotide-binding</keyword>
<proteinExistence type="predicted"/>
<dbReference type="SMR" id="A0A3N7E8M0"/>
<protein>
    <recommendedName>
        <fullName evidence="1">RNA helicase</fullName>
        <ecNumber evidence="1">3.6.4.13</ecNumber>
    </recommendedName>
</protein>
<dbReference type="Gramene" id="Potri.001G102501.9.v4.1">
    <property type="protein sequence ID" value="Potri.001G102501.9.v4.1"/>
    <property type="gene ID" value="Potri.001G102501.v4.1"/>
</dbReference>
<evidence type="ECO:0000256" key="5">
    <source>
        <dbReference type="ARBA" id="ARBA00022840"/>
    </source>
</evidence>
<dbReference type="Gene3D" id="3.40.50.300">
    <property type="entry name" value="P-loop containing nucleotide triphosphate hydrolases"/>
    <property type="match status" value="1"/>
</dbReference>
<gene>
    <name evidence="8" type="ORF">POPTR_001G102501</name>
</gene>
<dbReference type="EMBL" id="CM009290">
    <property type="protein sequence ID" value="RQO84664.1"/>
    <property type="molecule type" value="Genomic_DNA"/>
</dbReference>
<dbReference type="SUPFAM" id="SSF52540">
    <property type="entry name" value="P-loop containing nucleoside triphosphate hydrolases"/>
    <property type="match status" value="1"/>
</dbReference>
<dbReference type="PANTHER" id="PTHR47963:SF3">
    <property type="entry name" value="DEAD-BOX ATP-DEPENDENT RNA HELICASE 47, MITOCHONDRIAL"/>
    <property type="match status" value="1"/>
</dbReference>
<dbReference type="InterPro" id="IPR027417">
    <property type="entry name" value="P-loop_NTPase"/>
</dbReference>
<dbReference type="InParanoid" id="A0A3N7E8M0"/>
<dbReference type="EMBL" id="CM009290">
    <property type="protein sequence ID" value="RQO84667.1"/>
    <property type="molecule type" value="Genomic_DNA"/>
</dbReference>
<evidence type="ECO:0000313" key="8">
    <source>
        <dbReference type="EMBL" id="RQO84663.1"/>
    </source>
</evidence>
<feature type="domain" description="Helicase C-terminal" evidence="7">
    <location>
        <begin position="1"/>
        <end position="128"/>
    </location>
</feature>
<keyword evidence="5" id="KW-0067">ATP-binding</keyword>
<name>A0A3N7E8M0_POPTR</name>
<evidence type="ECO:0000256" key="4">
    <source>
        <dbReference type="ARBA" id="ARBA00022806"/>
    </source>
</evidence>
<evidence type="ECO:0000256" key="1">
    <source>
        <dbReference type="ARBA" id="ARBA00012552"/>
    </source>
</evidence>
<dbReference type="GO" id="GO:0003724">
    <property type="term" value="F:RNA helicase activity"/>
    <property type="evidence" value="ECO:0007669"/>
    <property type="project" value="UniProtKB-EC"/>
</dbReference>
<dbReference type="EC" id="3.6.4.13" evidence="1"/>
<dbReference type="AlphaFoldDB" id="A0A3N7E8M0"/>
<dbReference type="PANTHER" id="PTHR47963">
    <property type="entry name" value="DEAD-BOX ATP-DEPENDENT RNA HELICASE 47, MITOCHONDRIAL"/>
    <property type="match status" value="1"/>
</dbReference>
<dbReference type="GO" id="GO:0016787">
    <property type="term" value="F:hydrolase activity"/>
    <property type="evidence" value="ECO:0007669"/>
    <property type="project" value="UniProtKB-KW"/>
</dbReference>
<dbReference type="CDD" id="cd18787">
    <property type="entry name" value="SF2_C_DEAD"/>
    <property type="match status" value="1"/>
</dbReference>
<dbReference type="Pfam" id="PF00271">
    <property type="entry name" value="Helicase_C"/>
    <property type="match status" value="1"/>
</dbReference>
<comment type="catalytic activity">
    <reaction evidence="6">
        <text>ATP + H2O = ADP + phosphate + H(+)</text>
        <dbReference type="Rhea" id="RHEA:13065"/>
        <dbReference type="ChEBI" id="CHEBI:15377"/>
        <dbReference type="ChEBI" id="CHEBI:15378"/>
        <dbReference type="ChEBI" id="CHEBI:30616"/>
        <dbReference type="ChEBI" id="CHEBI:43474"/>
        <dbReference type="ChEBI" id="CHEBI:456216"/>
        <dbReference type="EC" id="3.6.4.13"/>
    </reaction>
</comment>
<evidence type="ECO:0000256" key="6">
    <source>
        <dbReference type="ARBA" id="ARBA00047984"/>
    </source>
</evidence>
<evidence type="ECO:0000259" key="7">
    <source>
        <dbReference type="PROSITE" id="PS51194"/>
    </source>
</evidence>
<dbReference type="EMBL" id="CM009290">
    <property type="protein sequence ID" value="RQO84663.1"/>
    <property type="molecule type" value="Genomic_DNA"/>
</dbReference>
<dbReference type="EMBL" id="CM009290">
    <property type="protein sequence ID" value="RQO84665.1"/>
    <property type="molecule type" value="Genomic_DNA"/>
</dbReference>
<organism evidence="8 9">
    <name type="scientific">Populus trichocarpa</name>
    <name type="common">Western balsam poplar</name>
    <name type="synonym">Populus balsamifera subsp. trichocarpa</name>
    <dbReference type="NCBI Taxonomy" id="3694"/>
    <lineage>
        <taxon>Eukaryota</taxon>
        <taxon>Viridiplantae</taxon>
        <taxon>Streptophyta</taxon>
        <taxon>Embryophyta</taxon>
        <taxon>Tracheophyta</taxon>
        <taxon>Spermatophyta</taxon>
        <taxon>Magnoliopsida</taxon>
        <taxon>eudicotyledons</taxon>
        <taxon>Gunneridae</taxon>
        <taxon>Pentapetalae</taxon>
        <taxon>rosids</taxon>
        <taxon>fabids</taxon>
        <taxon>Malpighiales</taxon>
        <taxon>Salicaceae</taxon>
        <taxon>Saliceae</taxon>
        <taxon>Populus</taxon>
    </lineage>
</organism>
<dbReference type="EMBL" id="CM009290">
    <property type="protein sequence ID" value="RQO84666.1"/>
    <property type="molecule type" value="Genomic_DNA"/>
</dbReference>
<dbReference type="InterPro" id="IPR001650">
    <property type="entry name" value="Helicase_C-like"/>
</dbReference>
<dbReference type="PROSITE" id="PS51194">
    <property type="entry name" value="HELICASE_CTER"/>
    <property type="match status" value="1"/>
</dbReference>
<keyword evidence="9" id="KW-1185">Reference proteome</keyword>
<keyword evidence="3" id="KW-0378">Hydrolase</keyword>
<evidence type="ECO:0000256" key="2">
    <source>
        <dbReference type="ARBA" id="ARBA00022741"/>
    </source>
</evidence>
<dbReference type="InterPro" id="IPR050547">
    <property type="entry name" value="DEAD_box_RNA_helicases"/>
</dbReference>
<dbReference type="SMART" id="SM00490">
    <property type="entry name" value="HELICc"/>
    <property type="match status" value="1"/>
</dbReference>
<dbReference type="STRING" id="3694.A0A3N7E8M0"/>
<dbReference type="Proteomes" id="UP000006729">
    <property type="component" value="Chromosome 1"/>
</dbReference>
<dbReference type="GO" id="GO:0005524">
    <property type="term" value="F:ATP binding"/>
    <property type="evidence" value="ECO:0007669"/>
    <property type="project" value="UniProtKB-KW"/>
</dbReference>
<evidence type="ECO:0000313" key="9">
    <source>
        <dbReference type="Proteomes" id="UP000006729"/>
    </source>
</evidence>